<keyword evidence="4" id="KW-1185">Reference proteome</keyword>
<dbReference type="SUPFAM" id="SSF56219">
    <property type="entry name" value="DNase I-like"/>
    <property type="match status" value="1"/>
</dbReference>
<evidence type="ECO:0000259" key="2">
    <source>
        <dbReference type="Pfam" id="PF03372"/>
    </source>
</evidence>
<sequence>MSATPRALLAVATTALAFASLPSGTAAAQEAAPSVRVMAFNVEQLPSVTRAAGTWGSDRGTERAAAAASVVRAENPDVVVLGEAFNKYAQAMREELRKVYPHQSALVGEHCGGSAHWNSYAGNCSRSPVVVNGGVTVLSKYPIAESHQLVYSDSHRGTNDYRSNKGAALVRLTVEGRPVWIAGTHLQADETGAPVPETHAVRLKQLAELRSWALGKSGARPVIVAGDLNVEYHATDPRDGRAPTGRVSDDVTRADTALGGRISPQDVREYTYDMVGNPRAKLRDDAKGGYAKYRNRLDYIGFINGDGPAPAQRDAKVIGYEGLPAGGDPLARIPSDHQPLVARIDLAG</sequence>
<evidence type="ECO:0000313" key="4">
    <source>
        <dbReference type="Proteomes" id="UP001596083"/>
    </source>
</evidence>
<protein>
    <submittedName>
        <fullName evidence="3">Endonuclease/exonuclease/phosphatase family protein</fullName>
    </submittedName>
</protein>
<dbReference type="PANTHER" id="PTHR16320:SF23">
    <property type="entry name" value="SPHINGOMYELINASE C 1"/>
    <property type="match status" value="1"/>
</dbReference>
<dbReference type="InterPro" id="IPR036691">
    <property type="entry name" value="Endo/exonu/phosph_ase_sf"/>
</dbReference>
<keyword evidence="3" id="KW-0540">Nuclease</keyword>
<reference evidence="4" key="1">
    <citation type="journal article" date="2019" name="Int. J. Syst. Evol. Microbiol.">
        <title>The Global Catalogue of Microorganisms (GCM) 10K type strain sequencing project: providing services to taxonomists for standard genome sequencing and annotation.</title>
        <authorList>
            <consortium name="The Broad Institute Genomics Platform"/>
            <consortium name="The Broad Institute Genome Sequencing Center for Infectious Disease"/>
            <person name="Wu L."/>
            <person name="Ma J."/>
        </authorList>
    </citation>
    <scope>NUCLEOTIDE SEQUENCE [LARGE SCALE GENOMIC DNA]</scope>
    <source>
        <strain evidence="4">CGMCC 4.7304</strain>
    </source>
</reference>
<keyword evidence="3" id="KW-0255">Endonuclease</keyword>
<dbReference type="InterPro" id="IPR005135">
    <property type="entry name" value="Endo/exonuclease/phosphatase"/>
</dbReference>
<keyword evidence="1" id="KW-0732">Signal</keyword>
<dbReference type="EMBL" id="JBHSPB010000022">
    <property type="protein sequence ID" value="MFC5723962.1"/>
    <property type="molecule type" value="Genomic_DNA"/>
</dbReference>
<dbReference type="PANTHER" id="PTHR16320">
    <property type="entry name" value="SPHINGOMYELINASE FAMILY MEMBER"/>
    <property type="match status" value="1"/>
</dbReference>
<feature type="chain" id="PRO_5045260159" evidence="1">
    <location>
        <begin position="29"/>
        <end position="348"/>
    </location>
</feature>
<feature type="domain" description="Endonuclease/exonuclease/phosphatase" evidence="2">
    <location>
        <begin position="60"/>
        <end position="309"/>
    </location>
</feature>
<name>A0ABW0Z741_9ACTN</name>
<gene>
    <name evidence="3" type="ORF">ACFP1Z_27730</name>
</gene>
<organism evidence="3 4">
    <name type="scientific">Streptomyces gamaensis</name>
    <dbReference type="NCBI Taxonomy" id="1763542"/>
    <lineage>
        <taxon>Bacteria</taxon>
        <taxon>Bacillati</taxon>
        <taxon>Actinomycetota</taxon>
        <taxon>Actinomycetes</taxon>
        <taxon>Kitasatosporales</taxon>
        <taxon>Streptomycetaceae</taxon>
        <taxon>Streptomyces</taxon>
    </lineage>
</organism>
<proteinExistence type="predicted"/>
<dbReference type="Pfam" id="PF03372">
    <property type="entry name" value="Exo_endo_phos"/>
    <property type="match status" value="1"/>
</dbReference>
<comment type="caution">
    <text evidence="3">The sequence shown here is derived from an EMBL/GenBank/DDBJ whole genome shotgun (WGS) entry which is preliminary data.</text>
</comment>
<feature type="signal peptide" evidence="1">
    <location>
        <begin position="1"/>
        <end position="28"/>
    </location>
</feature>
<keyword evidence="3" id="KW-0378">Hydrolase</keyword>
<evidence type="ECO:0000256" key="1">
    <source>
        <dbReference type="SAM" id="SignalP"/>
    </source>
</evidence>
<dbReference type="Proteomes" id="UP001596083">
    <property type="component" value="Unassembled WGS sequence"/>
</dbReference>
<dbReference type="RefSeq" id="WP_390320391.1">
    <property type="nucleotide sequence ID" value="NZ_JBHSPB010000022.1"/>
</dbReference>
<dbReference type="GO" id="GO:0004519">
    <property type="term" value="F:endonuclease activity"/>
    <property type="evidence" value="ECO:0007669"/>
    <property type="project" value="UniProtKB-KW"/>
</dbReference>
<dbReference type="InterPro" id="IPR038772">
    <property type="entry name" value="Sph/SMPD2-like"/>
</dbReference>
<evidence type="ECO:0000313" key="3">
    <source>
        <dbReference type="EMBL" id="MFC5723962.1"/>
    </source>
</evidence>
<dbReference type="Gene3D" id="3.60.10.10">
    <property type="entry name" value="Endonuclease/exonuclease/phosphatase"/>
    <property type="match status" value="1"/>
</dbReference>
<accession>A0ABW0Z741</accession>